<dbReference type="EMBL" id="GBRH01159432">
    <property type="protein sequence ID" value="JAE38464.1"/>
    <property type="molecule type" value="Transcribed_RNA"/>
</dbReference>
<evidence type="ECO:0000313" key="1">
    <source>
        <dbReference type="EMBL" id="JAE38464.1"/>
    </source>
</evidence>
<reference evidence="1" key="1">
    <citation type="submission" date="2014-09" db="EMBL/GenBank/DDBJ databases">
        <authorList>
            <person name="Magalhaes I.L.F."/>
            <person name="Oliveira U."/>
            <person name="Santos F.R."/>
            <person name="Vidigal T.H.D.A."/>
            <person name="Brescovit A.D."/>
            <person name="Santos A.J."/>
        </authorList>
    </citation>
    <scope>NUCLEOTIDE SEQUENCE</scope>
    <source>
        <tissue evidence="1">Shoot tissue taken approximately 20 cm above the soil surface</tissue>
    </source>
</reference>
<accession>A0A0A9HRK7</accession>
<organism evidence="1">
    <name type="scientific">Arundo donax</name>
    <name type="common">Giant reed</name>
    <name type="synonym">Donax arundinaceus</name>
    <dbReference type="NCBI Taxonomy" id="35708"/>
    <lineage>
        <taxon>Eukaryota</taxon>
        <taxon>Viridiplantae</taxon>
        <taxon>Streptophyta</taxon>
        <taxon>Embryophyta</taxon>
        <taxon>Tracheophyta</taxon>
        <taxon>Spermatophyta</taxon>
        <taxon>Magnoliopsida</taxon>
        <taxon>Liliopsida</taxon>
        <taxon>Poales</taxon>
        <taxon>Poaceae</taxon>
        <taxon>PACMAD clade</taxon>
        <taxon>Arundinoideae</taxon>
        <taxon>Arundineae</taxon>
        <taxon>Arundo</taxon>
    </lineage>
</organism>
<reference evidence="1" key="2">
    <citation type="journal article" date="2015" name="Data Brief">
        <title>Shoot transcriptome of the giant reed, Arundo donax.</title>
        <authorList>
            <person name="Barrero R.A."/>
            <person name="Guerrero F.D."/>
            <person name="Moolhuijzen P."/>
            <person name="Goolsby J.A."/>
            <person name="Tidwell J."/>
            <person name="Bellgard S.E."/>
            <person name="Bellgard M.I."/>
        </authorList>
    </citation>
    <scope>NUCLEOTIDE SEQUENCE</scope>
    <source>
        <tissue evidence="1">Shoot tissue taken approximately 20 cm above the soil surface</tissue>
    </source>
</reference>
<protein>
    <submittedName>
        <fullName evidence="1">Uncharacterized protein</fullName>
    </submittedName>
</protein>
<proteinExistence type="predicted"/>
<sequence>MASSVAGGRGP</sequence>
<name>A0A0A9HRK7_ARUDO</name>